<evidence type="ECO:0000313" key="2">
    <source>
        <dbReference type="EMBL" id="KNA91103.1"/>
    </source>
</evidence>
<organism evidence="2 3">
    <name type="scientific">Gordonia jacobaea</name>
    <dbReference type="NCBI Taxonomy" id="122202"/>
    <lineage>
        <taxon>Bacteria</taxon>
        <taxon>Bacillati</taxon>
        <taxon>Actinomycetota</taxon>
        <taxon>Actinomycetes</taxon>
        <taxon>Mycobacteriales</taxon>
        <taxon>Gordoniaceae</taxon>
        <taxon>Gordonia</taxon>
    </lineage>
</organism>
<evidence type="ECO:0000256" key="1">
    <source>
        <dbReference type="SAM" id="MobiDB-lite"/>
    </source>
</evidence>
<feature type="region of interest" description="Disordered" evidence="1">
    <location>
        <begin position="26"/>
        <end position="65"/>
    </location>
</feature>
<accession>A0ABR5IBY1</accession>
<gene>
    <name evidence="2" type="ORF">ABW18_12500</name>
</gene>
<feature type="compositionally biased region" description="Low complexity" evidence="1">
    <location>
        <begin position="48"/>
        <end position="57"/>
    </location>
</feature>
<keyword evidence="3" id="KW-1185">Reference proteome</keyword>
<comment type="caution">
    <text evidence="2">The sequence shown here is derived from an EMBL/GenBank/DDBJ whole genome shotgun (WGS) entry which is preliminary data.</text>
</comment>
<evidence type="ECO:0000313" key="3">
    <source>
        <dbReference type="Proteomes" id="UP000037247"/>
    </source>
</evidence>
<name>A0ABR5IBY1_9ACTN</name>
<proteinExistence type="predicted"/>
<reference evidence="2 3" key="1">
    <citation type="submission" date="2015-05" db="EMBL/GenBank/DDBJ databases">
        <title>Draft genome sequence of the bacterium Gordonia jacobaea a new member of the Gordonia genus.</title>
        <authorList>
            <person name="Jimenez-Galisteo G."/>
            <person name="Dominguez A."/>
            <person name="Munoz E."/>
            <person name="Vinas M."/>
        </authorList>
    </citation>
    <scope>NUCLEOTIDE SEQUENCE [LARGE SCALE GENOMIC DNA]</scope>
    <source>
        <strain evidence="3">mv1</strain>
    </source>
</reference>
<dbReference type="EMBL" id="LDTZ01000017">
    <property type="protein sequence ID" value="KNA91103.1"/>
    <property type="molecule type" value="Genomic_DNA"/>
</dbReference>
<sequence length="65" mass="7060">MSCGTPECAAPRRARSTAACRRWTPDALCPVRPPSGRSLPTPNPTRTPAPARVRTQRFPYKPVSG</sequence>
<protein>
    <submittedName>
        <fullName evidence="2">Uncharacterized protein</fullName>
    </submittedName>
</protein>
<dbReference type="Proteomes" id="UP000037247">
    <property type="component" value="Unassembled WGS sequence"/>
</dbReference>